<feature type="domain" description="DUF6969" evidence="1">
    <location>
        <begin position="15"/>
        <end position="201"/>
    </location>
</feature>
<name>A0A4S4AUR3_9RHOO</name>
<dbReference type="OrthoDB" id="6115415at2"/>
<dbReference type="Proteomes" id="UP000308430">
    <property type="component" value="Unassembled WGS sequence"/>
</dbReference>
<dbReference type="RefSeq" id="WP_136349461.1">
    <property type="nucleotide sequence ID" value="NZ_SSOC01000006.1"/>
</dbReference>
<dbReference type="EMBL" id="SSOC01000006">
    <property type="protein sequence ID" value="THF62981.1"/>
    <property type="molecule type" value="Genomic_DNA"/>
</dbReference>
<dbReference type="InterPro" id="IPR054242">
    <property type="entry name" value="DUF6969"/>
</dbReference>
<evidence type="ECO:0000313" key="3">
    <source>
        <dbReference type="Proteomes" id="UP000308430"/>
    </source>
</evidence>
<comment type="caution">
    <text evidence="2">The sequence shown here is derived from an EMBL/GenBank/DDBJ whole genome shotgun (WGS) entry which is preliminary data.</text>
</comment>
<dbReference type="Pfam" id="PF22308">
    <property type="entry name" value="DUF6969"/>
    <property type="match status" value="1"/>
</dbReference>
<keyword evidence="3" id="KW-1185">Reference proteome</keyword>
<evidence type="ECO:0000259" key="1">
    <source>
        <dbReference type="Pfam" id="PF22308"/>
    </source>
</evidence>
<dbReference type="AlphaFoldDB" id="A0A4S4AUR3"/>
<evidence type="ECO:0000313" key="2">
    <source>
        <dbReference type="EMBL" id="THF62981.1"/>
    </source>
</evidence>
<protein>
    <recommendedName>
        <fullName evidence="1">DUF6969 domain-containing protein</fullName>
    </recommendedName>
</protein>
<organism evidence="2 3">
    <name type="scientific">Pseudothauera nasutitermitis</name>
    <dbReference type="NCBI Taxonomy" id="2565930"/>
    <lineage>
        <taxon>Bacteria</taxon>
        <taxon>Pseudomonadati</taxon>
        <taxon>Pseudomonadota</taxon>
        <taxon>Betaproteobacteria</taxon>
        <taxon>Rhodocyclales</taxon>
        <taxon>Zoogloeaceae</taxon>
        <taxon>Pseudothauera</taxon>
    </lineage>
</organism>
<sequence length="224" mass="25148">MDETPPPDTFAERLQAAREALFCEHVLAKSASNVLLTTLGHGEAVEGWAHYPPDDVFDPESGSLWYYHCHLPARDEREHGHFHCFVRPAGKGGPIHHLAGISVDAAGRAYRLFTVNQWMAGDDFIEPERAGELLGRFDVQLDRPSYLVNRWVSAILRLYEADIRALLQTRAETLARHAREHGKTLAEVLDDRRLKVTSEALIDLRDTARTLERQTPADGGAPRP</sequence>
<reference evidence="2 3" key="1">
    <citation type="submission" date="2019-04" db="EMBL/GenBank/DDBJ databases">
        <title>Azoarcus nasutitermitis sp. nov. isolated from termite nest.</title>
        <authorList>
            <person name="Lin S.-Y."/>
            <person name="Hameed A."/>
            <person name="Hsu Y.-H."/>
            <person name="Young C.-C."/>
        </authorList>
    </citation>
    <scope>NUCLEOTIDE SEQUENCE [LARGE SCALE GENOMIC DNA]</scope>
    <source>
        <strain evidence="2 3">CC-YHH838</strain>
    </source>
</reference>
<accession>A0A4S4AUR3</accession>
<gene>
    <name evidence="2" type="ORF">E6C76_17115</name>
</gene>
<proteinExistence type="predicted"/>